<gene>
    <name evidence="5" type="ordered locus">Fleli_3885</name>
</gene>
<evidence type="ECO:0000256" key="3">
    <source>
        <dbReference type="SAM" id="Coils"/>
    </source>
</evidence>
<dbReference type="PATRIC" id="fig|880071.3.peg.3886"/>
<name>I4AQF4_BERLS</name>
<dbReference type="HOGENOM" id="CLU_140930_3_0_10"/>
<sequence>MKDMMKMFGKVREMQSKLQEVQEELVNITAEGEAGGGMVKAVANGKKQIIKLDIDTDIIKSDDKEMLQDLVVAAVNKALEAAEEKSKEHMQKSTEGMMPNIPGMDLGGMGM</sequence>
<dbReference type="Pfam" id="PF02575">
    <property type="entry name" value="YbaB_DNA_bd"/>
    <property type="match status" value="1"/>
</dbReference>
<feature type="region of interest" description="Disordered" evidence="4">
    <location>
        <begin position="84"/>
        <end position="111"/>
    </location>
</feature>
<dbReference type="InterPro" id="IPR004401">
    <property type="entry name" value="YbaB/EbfC"/>
</dbReference>
<keyword evidence="3" id="KW-0175">Coiled coil</keyword>
<dbReference type="OrthoDB" id="9808738at2"/>
<dbReference type="GO" id="GO:0005829">
    <property type="term" value="C:cytosol"/>
    <property type="evidence" value="ECO:0007669"/>
    <property type="project" value="TreeGrafter"/>
</dbReference>
<dbReference type="NCBIfam" id="TIGR00103">
    <property type="entry name" value="DNA_YbaB_EbfC"/>
    <property type="match status" value="1"/>
</dbReference>
<keyword evidence="2" id="KW-0963">Cytoplasm</keyword>
<evidence type="ECO:0000256" key="1">
    <source>
        <dbReference type="ARBA" id="ARBA00023125"/>
    </source>
</evidence>
<protein>
    <recommendedName>
        <fullName evidence="2">Nucleoid-associated protein Fleli_3885</fullName>
    </recommendedName>
</protein>
<evidence type="ECO:0000313" key="5">
    <source>
        <dbReference type="EMBL" id="AFM06189.1"/>
    </source>
</evidence>
<keyword evidence="1 2" id="KW-0238">DNA-binding</keyword>
<dbReference type="GO" id="GO:0003677">
    <property type="term" value="F:DNA binding"/>
    <property type="evidence" value="ECO:0007669"/>
    <property type="project" value="UniProtKB-UniRule"/>
</dbReference>
<comment type="subunit">
    <text evidence="2">Homodimer.</text>
</comment>
<accession>I4AQF4</accession>
<dbReference type="PIRSF" id="PIRSF004555">
    <property type="entry name" value="UCP004555"/>
    <property type="match status" value="1"/>
</dbReference>
<dbReference type="EMBL" id="CP003345">
    <property type="protein sequence ID" value="AFM06189.1"/>
    <property type="molecule type" value="Genomic_DNA"/>
</dbReference>
<organism evidence="5 6">
    <name type="scientific">Bernardetia litoralis (strain ATCC 23117 / DSM 6794 / NBRC 15988 / NCIMB 1366 / Fx l1 / Sio-4)</name>
    <name type="common">Flexibacter litoralis</name>
    <dbReference type="NCBI Taxonomy" id="880071"/>
    <lineage>
        <taxon>Bacteria</taxon>
        <taxon>Pseudomonadati</taxon>
        <taxon>Bacteroidota</taxon>
        <taxon>Cytophagia</taxon>
        <taxon>Cytophagales</taxon>
        <taxon>Bernardetiaceae</taxon>
        <taxon>Bernardetia</taxon>
    </lineage>
</organism>
<comment type="similarity">
    <text evidence="2">Belongs to the YbaB/EbfC family.</text>
</comment>
<dbReference type="STRING" id="880071.Fleli_3885"/>
<proteinExistence type="inferred from homology"/>
<dbReference type="HAMAP" id="MF_00274">
    <property type="entry name" value="DNA_YbaB_EbfC"/>
    <property type="match status" value="1"/>
</dbReference>
<dbReference type="Gene3D" id="3.30.1310.10">
    <property type="entry name" value="Nucleoid-associated protein YbaB-like domain"/>
    <property type="match status" value="1"/>
</dbReference>
<comment type="function">
    <text evidence="2">Binds to DNA and alters its conformation. May be involved in regulation of gene expression, nucleoid organization and DNA protection.</text>
</comment>
<dbReference type="RefSeq" id="WP_014799612.1">
    <property type="nucleotide sequence ID" value="NC_018018.1"/>
</dbReference>
<dbReference type="InterPro" id="IPR036894">
    <property type="entry name" value="YbaB-like_sf"/>
</dbReference>
<dbReference type="AlphaFoldDB" id="I4AQF4"/>
<dbReference type="GO" id="GO:0043590">
    <property type="term" value="C:bacterial nucleoid"/>
    <property type="evidence" value="ECO:0007669"/>
    <property type="project" value="UniProtKB-UniRule"/>
</dbReference>
<dbReference type="Proteomes" id="UP000006054">
    <property type="component" value="Chromosome"/>
</dbReference>
<dbReference type="PANTHER" id="PTHR33449:SF1">
    <property type="entry name" value="NUCLEOID-ASSOCIATED PROTEIN YBAB"/>
    <property type="match status" value="1"/>
</dbReference>
<keyword evidence="6" id="KW-1185">Reference proteome</keyword>
<evidence type="ECO:0000256" key="4">
    <source>
        <dbReference type="SAM" id="MobiDB-lite"/>
    </source>
</evidence>
<reference evidence="6" key="1">
    <citation type="submission" date="2012-06" db="EMBL/GenBank/DDBJ databases">
        <title>The complete genome of Flexibacter litoralis DSM 6794.</title>
        <authorList>
            <person name="Lucas S."/>
            <person name="Copeland A."/>
            <person name="Lapidus A."/>
            <person name="Glavina del Rio T."/>
            <person name="Dalin E."/>
            <person name="Tice H."/>
            <person name="Bruce D."/>
            <person name="Goodwin L."/>
            <person name="Pitluck S."/>
            <person name="Peters L."/>
            <person name="Ovchinnikova G."/>
            <person name="Lu M."/>
            <person name="Kyrpides N."/>
            <person name="Mavromatis K."/>
            <person name="Ivanova N."/>
            <person name="Brettin T."/>
            <person name="Detter J.C."/>
            <person name="Han C."/>
            <person name="Larimer F."/>
            <person name="Land M."/>
            <person name="Hauser L."/>
            <person name="Markowitz V."/>
            <person name="Cheng J.-F."/>
            <person name="Hugenholtz P."/>
            <person name="Woyke T."/>
            <person name="Wu D."/>
            <person name="Spring S."/>
            <person name="Lang E."/>
            <person name="Kopitz M."/>
            <person name="Brambilla E."/>
            <person name="Klenk H.-P."/>
            <person name="Eisen J.A."/>
        </authorList>
    </citation>
    <scope>NUCLEOTIDE SEQUENCE [LARGE SCALE GENOMIC DNA]</scope>
    <source>
        <strain evidence="6">ATCC 23117 / DSM 6794 / NBRC 15988 / NCIMB 1366 / Sio-4</strain>
    </source>
</reference>
<comment type="subcellular location">
    <subcellularLocation>
        <location evidence="2">Cytoplasm</location>
        <location evidence="2">Nucleoid</location>
    </subcellularLocation>
</comment>
<dbReference type="eggNOG" id="COG0718">
    <property type="taxonomic scope" value="Bacteria"/>
</dbReference>
<evidence type="ECO:0000313" key="6">
    <source>
        <dbReference type="Proteomes" id="UP000006054"/>
    </source>
</evidence>
<dbReference type="PANTHER" id="PTHR33449">
    <property type="entry name" value="NUCLEOID-ASSOCIATED PROTEIN YBAB"/>
    <property type="match status" value="1"/>
</dbReference>
<feature type="coiled-coil region" evidence="3">
    <location>
        <begin position="4"/>
        <end position="31"/>
    </location>
</feature>
<evidence type="ECO:0000256" key="2">
    <source>
        <dbReference type="HAMAP-Rule" id="MF_00274"/>
    </source>
</evidence>
<dbReference type="SUPFAM" id="SSF82607">
    <property type="entry name" value="YbaB-like"/>
    <property type="match status" value="1"/>
</dbReference>
<dbReference type="KEGG" id="fli:Fleli_3885"/>